<dbReference type="InterPro" id="IPR018484">
    <property type="entry name" value="FGGY_N"/>
</dbReference>
<dbReference type="GO" id="GO:0042732">
    <property type="term" value="P:D-xylose metabolic process"/>
    <property type="evidence" value="ECO:0007669"/>
    <property type="project" value="UniProtKB-UniRule"/>
</dbReference>
<name>A0AAD4JVB6_9MUSC</name>
<dbReference type="PANTHER" id="PTHR10196">
    <property type="entry name" value="SUGAR KINASE"/>
    <property type="match status" value="1"/>
</dbReference>
<evidence type="ECO:0000256" key="4">
    <source>
        <dbReference type="RuleBase" id="RU367058"/>
    </source>
</evidence>
<dbReference type="InterPro" id="IPR043129">
    <property type="entry name" value="ATPase_NBD"/>
</dbReference>
<dbReference type="EC" id="2.7.1.17" evidence="4"/>
<reference evidence="7" key="1">
    <citation type="journal article" date="2021" name="Mol. Ecol. Resour.">
        <title>Phylogenomic analyses of the genus Drosophila reveals genomic signals of climate adaptation.</title>
        <authorList>
            <person name="Li F."/>
            <person name="Rane R.V."/>
            <person name="Luria V."/>
            <person name="Xiong Z."/>
            <person name="Chen J."/>
            <person name="Li Z."/>
            <person name="Catullo R.A."/>
            <person name="Griffin P.C."/>
            <person name="Schiffer M."/>
            <person name="Pearce S."/>
            <person name="Lee S.F."/>
            <person name="McElroy K."/>
            <person name="Stocker A."/>
            <person name="Shirriffs J."/>
            <person name="Cockerell F."/>
            <person name="Coppin C."/>
            <person name="Sgro C.M."/>
            <person name="Karger A."/>
            <person name="Cain J.W."/>
            <person name="Weber J.A."/>
            <person name="Santpere G."/>
            <person name="Kirschner M.W."/>
            <person name="Hoffmann A.A."/>
            <person name="Oakeshott J.G."/>
            <person name="Zhang G."/>
        </authorList>
    </citation>
    <scope>NUCLEOTIDE SEQUENCE</scope>
    <source>
        <strain evidence="7">BGI-SZ-2011g</strain>
    </source>
</reference>
<dbReference type="PANTHER" id="PTHR10196:SF57">
    <property type="entry name" value="XYLULOSE KINASE"/>
    <property type="match status" value="1"/>
</dbReference>
<dbReference type="Pfam" id="PF02782">
    <property type="entry name" value="FGGY_C"/>
    <property type="match status" value="1"/>
</dbReference>
<evidence type="ECO:0000259" key="5">
    <source>
        <dbReference type="Pfam" id="PF00370"/>
    </source>
</evidence>
<dbReference type="GO" id="GO:0005524">
    <property type="term" value="F:ATP binding"/>
    <property type="evidence" value="ECO:0007669"/>
    <property type="project" value="UniProtKB-KW"/>
</dbReference>
<keyword evidence="4" id="KW-0547">Nucleotide-binding</keyword>
<keyword evidence="8" id="KW-1185">Reference proteome</keyword>
<dbReference type="InterPro" id="IPR042024">
    <property type="entry name" value="D-XK_euk"/>
</dbReference>
<dbReference type="Pfam" id="PF00370">
    <property type="entry name" value="FGGY_N"/>
    <property type="match status" value="1"/>
</dbReference>
<dbReference type="Gene3D" id="3.30.420.40">
    <property type="match status" value="2"/>
</dbReference>
<protein>
    <recommendedName>
        <fullName evidence="4">Xylulose kinase</fullName>
        <ecNumber evidence="4">2.7.1.17</ecNumber>
    </recommendedName>
</protein>
<dbReference type="CDD" id="cd07776">
    <property type="entry name" value="ASKHA_NBD_FGGY_SpXK-like"/>
    <property type="match status" value="1"/>
</dbReference>
<keyword evidence="4" id="KW-0119">Carbohydrate metabolism</keyword>
<evidence type="ECO:0000256" key="1">
    <source>
        <dbReference type="ARBA" id="ARBA00009156"/>
    </source>
</evidence>
<keyword evidence="2 4" id="KW-0808">Transferase</keyword>
<keyword evidence="3 4" id="KW-0418">Kinase</keyword>
<organism evidence="7 8">
    <name type="scientific">Drosophila rubida</name>
    <dbReference type="NCBI Taxonomy" id="30044"/>
    <lineage>
        <taxon>Eukaryota</taxon>
        <taxon>Metazoa</taxon>
        <taxon>Ecdysozoa</taxon>
        <taxon>Arthropoda</taxon>
        <taxon>Hexapoda</taxon>
        <taxon>Insecta</taxon>
        <taxon>Pterygota</taxon>
        <taxon>Neoptera</taxon>
        <taxon>Endopterygota</taxon>
        <taxon>Diptera</taxon>
        <taxon>Brachycera</taxon>
        <taxon>Muscomorpha</taxon>
        <taxon>Ephydroidea</taxon>
        <taxon>Drosophilidae</taxon>
        <taxon>Drosophila</taxon>
    </lineage>
</organism>
<dbReference type="EMBL" id="JAJJHW010003363">
    <property type="protein sequence ID" value="KAH8360940.1"/>
    <property type="molecule type" value="Genomic_DNA"/>
</dbReference>
<dbReference type="SUPFAM" id="SSF53067">
    <property type="entry name" value="Actin-like ATPase domain"/>
    <property type="match status" value="2"/>
</dbReference>
<feature type="domain" description="Carbohydrate kinase FGGY N-terminal" evidence="5">
    <location>
        <begin position="135"/>
        <end position="271"/>
    </location>
</feature>
<comment type="caution">
    <text evidence="7">The sequence shown here is derived from an EMBL/GenBank/DDBJ whole genome shotgun (WGS) entry which is preliminary data.</text>
</comment>
<dbReference type="InterPro" id="IPR018485">
    <property type="entry name" value="FGGY_C"/>
</dbReference>
<comment type="function">
    <text evidence="4">Phosphorylates D-xylulose to produce D-xylulose 5-phosphate, a molecule that may play an important role in the regulation of glucose metabolism and lipogenesis.</text>
</comment>
<comment type="catalytic activity">
    <reaction evidence="4">
        <text>D-xylulose + ATP = D-xylulose 5-phosphate + ADP + H(+)</text>
        <dbReference type="Rhea" id="RHEA:10964"/>
        <dbReference type="ChEBI" id="CHEBI:15378"/>
        <dbReference type="ChEBI" id="CHEBI:17140"/>
        <dbReference type="ChEBI" id="CHEBI:30616"/>
        <dbReference type="ChEBI" id="CHEBI:57737"/>
        <dbReference type="ChEBI" id="CHEBI:456216"/>
        <dbReference type="EC" id="2.7.1.17"/>
    </reaction>
</comment>
<accession>A0AAD4JVB6</accession>
<sequence length="573" mass="64155">MCHRTLTTNSKNTYLGLYLGVETFIAILIDADLQVTYRAVVRYDVDLPEYSTKNGISSDASSNEYKADPVMYIHALDILLNCLESQGADLHSVASIGGAAHHYGAVFWTDLGFRRLCGLTSAKRLHEQFKENAFQIVSFPSWVERTSILQCYDMEEHVGGMMQMIRITGAKCFARYTGPQIRRVYEKTPEVYEKTVRISLMSSFLASLLVGNIGSIEYSDGSVMNLLDIKYKAWSEDCLSACAPGLKDRLMQPIASNRLQGRIADYFVSRWNFRPDCMISSPTGISASIVSGLNLEEKVLVIFLSTADKMLMHFKQRPQLDDASIICHPTNIGEYIGMILLRNGCLVREAACKEIAGGNWHLFNEMLESTPKGNAGNIEVRLDKMEFSPEAKGRLRWDSKIDEMSQTALTGLANFEDPKYDARALIEGQIMHRRVVATDAGFDVKGVNKIIAIGRSARNPHVLQIIADVFNTPVYTQEGPPPTLLGAALRARYAFYEYREANCHCTKCKACSGNQPKVSYAEFFRKLPYELKLMAKPSPGCEAIYGPLMDRIRTMCRLLASSTSINEKLIKHK</sequence>
<comment type="similarity">
    <text evidence="1 4">Belongs to the FGGY kinase family.</text>
</comment>
<dbReference type="GO" id="GO:0005997">
    <property type="term" value="P:xylulose metabolic process"/>
    <property type="evidence" value="ECO:0007669"/>
    <property type="project" value="UniProtKB-UniRule"/>
</dbReference>
<feature type="domain" description="Carbohydrate kinase FGGY C-terminal" evidence="6">
    <location>
        <begin position="405"/>
        <end position="494"/>
    </location>
</feature>
<dbReference type="Proteomes" id="UP001200034">
    <property type="component" value="Unassembled WGS sequence"/>
</dbReference>
<keyword evidence="4" id="KW-0859">Xylose metabolism</keyword>
<gene>
    <name evidence="7" type="ORF">KR093_000537</name>
</gene>
<proteinExistence type="inferred from homology"/>
<dbReference type="GO" id="GO:0004856">
    <property type="term" value="F:D-xylulokinase activity"/>
    <property type="evidence" value="ECO:0007669"/>
    <property type="project" value="UniProtKB-UniRule"/>
</dbReference>
<keyword evidence="4" id="KW-0067">ATP-binding</keyword>
<dbReference type="AlphaFoldDB" id="A0AAD4JVB6"/>
<evidence type="ECO:0000313" key="8">
    <source>
        <dbReference type="Proteomes" id="UP001200034"/>
    </source>
</evidence>
<evidence type="ECO:0000256" key="3">
    <source>
        <dbReference type="ARBA" id="ARBA00022777"/>
    </source>
</evidence>
<evidence type="ECO:0000256" key="2">
    <source>
        <dbReference type="ARBA" id="ARBA00022679"/>
    </source>
</evidence>
<dbReference type="GO" id="GO:0005829">
    <property type="term" value="C:cytosol"/>
    <property type="evidence" value="ECO:0007669"/>
    <property type="project" value="TreeGrafter"/>
</dbReference>
<evidence type="ECO:0000259" key="6">
    <source>
        <dbReference type="Pfam" id="PF02782"/>
    </source>
</evidence>
<evidence type="ECO:0000313" key="7">
    <source>
        <dbReference type="EMBL" id="KAH8360940.1"/>
    </source>
</evidence>